<name>A0A9W9AAM1_9AGAR</name>
<evidence type="ECO:0000313" key="3">
    <source>
        <dbReference type="EMBL" id="KAJ4477650.1"/>
    </source>
</evidence>
<accession>A0A9W9AAM1</accession>
<feature type="region of interest" description="Disordered" evidence="1">
    <location>
        <begin position="153"/>
        <end position="177"/>
    </location>
</feature>
<dbReference type="EMBL" id="JANVFS010000018">
    <property type="protein sequence ID" value="KAJ4477650.1"/>
    <property type="molecule type" value="Genomic_DNA"/>
</dbReference>
<reference evidence="3" key="1">
    <citation type="submission" date="2022-08" db="EMBL/GenBank/DDBJ databases">
        <authorList>
            <consortium name="DOE Joint Genome Institute"/>
            <person name="Min B."/>
            <person name="Riley R."/>
            <person name="Sierra-Patev S."/>
            <person name="Naranjo-Ortiz M."/>
            <person name="Looney B."/>
            <person name="Konkel Z."/>
            <person name="Slot J.C."/>
            <person name="Sakamoto Y."/>
            <person name="Steenwyk J.L."/>
            <person name="Rokas A."/>
            <person name="Carro J."/>
            <person name="Camarero S."/>
            <person name="Ferreira P."/>
            <person name="Molpeceres G."/>
            <person name="Ruiz-Duenas F.J."/>
            <person name="Serrano A."/>
            <person name="Henrissat B."/>
            <person name="Drula E."/>
            <person name="Hughes K.W."/>
            <person name="Mata J.L."/>
            <person name="Ishikawa N.K."/>
            <person name="Vargas-Isla R."/>
            <person name="Ushijima S."/>
            <person name="Smith C.A."/>
            <person name="Ahrendt S."/>
            <person name="Andreopoulos W."/>
            <person name="He G."/>
            <person name="Labutti K."/>
            <person name="Lipzen A."/>
            <person name="Ng V."/>
            <person name="Sandor L."/>
            <person name="Barry K."/>
            <person name="Martinez A.T."/>
            <person name="Xiao Y."/>
            <person name="Gibbons J.G."/>
            <person name="Terashima K."/>
            <person name="Hibbett D.S."/>
            <person name="Grigoriev I.V."/>
        </authorList>
    </citation>
    <scope>NUCLEOTIDE SEQUENCE</scope>
    <source>
        <strain evidence="3">Sp2 HRB7682 ss15</strain>
    </source>
</reference>
<protein>
    <submittedName>
        <fullName evidence="3">Uncharacterized protein</fullName>
    </submittedName>
</protein>
<evidence type="ECO:0000256" key="2">
    <source>
        <dbReference type="SAM" id="SignalP"/>
    </source>
</evidence>
<feature type="signal peptide" evidence="2">
    <location>
        <begin position="1"/>
        <end position="23"/>
    </location>
</feature>
<gene>
    <name evidence="3" type="ORF">C8J55DRAFT_85157</name>
</gene>
<sequence length="177" mass="19298">MHFYRSILLFVFGFLCIAYSATPQPISGSHATSQNFKRVATDQRKALVKFHHCCSPQPNVKTASMVHLRIQKKIEHDVGSSIPIVFEEIGAPDFVGNTIGFDVFWVENGRRVSITEGKVVEVQTSSGKSTSYWKVELGVPQAVHVVEPEAGHAGTPGISINGSPVSNAKPGRTDTHK</sequence>
<evidence type="ECO:0000313" key="4">
    <source>
        <dbReference type="Proteomes" id="UP001150238"/>
    </source>
</evidence>
<evidence type="ECO:0000256" key="1">
    <source>
        <dbReference type="SAM" id="MobiDB-lite"/>
    </source>
</evidence>
<dbReference type="Proteomes" id="UP001150238">
    <property type="component" value="Unassembled WGS sequence"/>
</dbReference>
<proteinExistence type="predicted"/>
<keyword evidence="2" id="KW-0732">Signal</keyword>
<organism evidence="3 4">
    <name type="scientific">Lentinula lateritia</name>
    <dbReference type="NCBI Taxonomy" id="40482"/>
    <lineage>
        <taxon>Eukaryota</taxon>
        <taxon>Fungi</taxon>
        <taxon>Dikarya</taxon>
        <taxon>Basidiomycota</taxon>
        <taxon>Agaricomycotina</taxon>
        <taxon>Agaricomycetes</taxon>
        <taxon>Agaricomycetidae</taxon>
        <taxon>Agaricales</taxon>
        <taxon>Marasmiineae</taxon>
        <taxon>Omphalotaceae</taxon>
        <taxon>Lentinula</taxon>
    </lineage>
</organism>
<feature type="chain" id="PRO_5040952823" evidence="2">
    <location>
        <begin position="24"/>
        <end position="177"/>
    </location>
</feature>
<dbReference type="AlphaFoldDB" id="A0A9W9AAM1"/>
<comment type="caution">
    <text evidence="3">The sequence shown here is derived from an EMBL/GenBank/DDBJ whole genome shotgun (WGS) entry which is preliminary data.</text>
</comment>
<reference evidence="3" key="2">
    <citation type="journal article" date="2023" name="Proc. Natl. Acad. Sci. U.S.A.">
        <title>A global phylogenomic analysis of the shiitake genus Lentinula.</title>
        <authorList>
            <person name="Sierra-Patev S."/>
            <person name="Min B."/>
            <person name="Naranjo-Ortiz M."/>
            <person name="Looney B."/>
            <person name="Konkel Z."/>
            <person name="Slot J.C."/>
            <person name="Sakamoto Y."/>
            <person name="Steenwyk J.L."/>
            <person name="Rokas A."/>
            <person name="Carro J."/>
            <person name="Camarero S."/>
            <person name="Ferreira P."/>
            <person name="Molpeceres G."/>
            <person name="Ruiz-Duenas F.J."/>
            <person name="Serrano A."/>
            <person name="Henrissat B."/>
            <person name="Drula E."/>
            <person name="Hughes K.W."/>
            <person name="Mata J.L."/>
            <person name="Ishikawa N.K."/>
            <person name="Vargas-Isla R."/>
            <person name="Ushijima S."/>
            <person name="Smith C.A."/>
            <person name="Donoghue J."/>
            <person name="Ahrendt S."/>
            <person name="Andreopoulos W."/>
            <person name="He G."/>
            <person name="LaButti K."/>
            <person name="Lipzen A."/>
            <person name="Ng V."/>
            <person name="Riley R."/>
            <person name="Sandor L."/>
            <person name="Barry K."/>
            <person name="Martinez A.T."/>
            <person name="Xiao Y."/>
            <person name="Gibbons J.G."/>
            <person name="Terashima K."/>
            <person name="Grigoriev I.V."/>
            <person name="Hibbett D."/>
        </authorList>
    </citation>
    <scope>NUCLEOTIDE SEQUENCE</scope>
    <source>
        <strain evidence="3">Sp2 HRB7682 ss15</strain>
    </source>
</reference>